<accession>A0AC34QA14</accession>
<protein>
    <submittedName>
        <fullName evidence="2">Uncharacterized protein</fullName>
    </submittedName>
</protein>
<sequence>MSTGEEHEMTNLADSNKLLQQIIREMAGMIKEEEDLKKLRIKYRRQSELFEFQAPTSTEVEPKPANSEPNDEEKSNYLKKISSFKLIDSPSTDAESIENAEASTQEPTQSRRNSVKEVEDLLKENIKYQEIFDITVMTVNKLIETTTPENFKNIETTEKTESLKNFINSKLNKSRFQWLLEKYQQFTFKNIGLFVIIGFICVGLNKLWSPNEEKLRSCMDGIDWVSLANSMIDMVILLAIQEETKKTERFERFLKYYFYFGLSMSNINNWCRIFIRFKTCKELTFSCFIFYFLNNFKNNGTANSTMEAQDLAMAVLNGSTIE</sequence>
<evidence type="ECO:0000313" key="2">
    <source>
        <dbReference type="WBParaSite" id="JU765_v2.g14396.t1"/>
    </source>
</evidence>
<evidence type="ECO:0000313" key="1">
    <source>
        <dbReference type="Proteomes" id="UP000887576"/>
    </source>
</evidence>
<reference evidence="2" key="1">
    <citation type="submission" date="2022-11" db="UniProtKB">
        <authorList>
            <consortium name="WormBaseParasite"/>
        </authorList>
    </citation>
    <scope>IDENTIFICATION</scope>
</reference>
<dbReference type="Proteomes" id="UP000887576">
    <property type="component" value="Unplaced"/>
</dbReference>
<organism evidence="1 2">
    <name type="scientific">Panagrolaimus sp. JU765</name>
    <dbReference type="NCBI Taxonomy" id="591449"/>
    <lineage>
        <taxon>Eukaryota</taxon>
        <taxon>Metazoa</taxon>
        <taxon>Ecdysozoa</taxon>
        <taxon>Nematoda</taxon>
        <taxon>Chromadorea</taxon>
        <taxon>Rhabditida</taxon>
        <taxon>Tylenchina</taxon>
        <taxon>Panagrolaimomorpha</taxon>
        <taxon>Panagrolaimoidea</taxon>
        <taxon>Panagrolaimidae</taxon>
        <taxon>Panagrolaimus</taxon>
    </lineage>
</organism>
<name>A0AC34QA14_9BILA</name>
<proteinExistence type="predicted"/>
<dbReference type="WBParaSite" id="JU765_v2.g14396.t1">
    <property type="protein sequence ID" value="JU765_v2.g14396.t1"/>
    <property type="gene ID" value="JU765_v2.g14396"/>
</dbReference>